<dbReference type="EMBL" id="NCKV01048745">
    <property type="protein sequence ID" value="RWS12281.1"/>
    <property type="molecule type" value="Genomic_DNA"/>
</dbReference>
<dbReference type="Gene3D" id="3.40.390.10">
    <property type="entry name" value="Collagenase (Catalytic Domain)"/>
    <property type="match status" value="1"/>
</dbReference>
<evidence type="ECO:0000313" key="4">
    <source>
        <dbReference type="Proteomes" id="UP000288716"/>
    </source>
</evidence>
<dbReference type="Proteomes" id="UP000288716">
    <property type="component" value="Unassembled WGS sequence"/>
</dbReference>
<name>A0A443RAJ0_9ACAR</name>
<comment type="caution">
    <text evidence="3">The sequence shown here is derived from an EMBL/GenBank/DDBJ whole genome shotgun (WGS) entry which is preliminary data.</text>
</comment>
<evidence type="ECO:0000313" key="3">
    <source>
        <dbReference type="EMBL" id="RWS12281.1"/>
    </source>
</evidence>
<proteinExistence type="inferred from homology"/>
<dbReference type="PROSITE" id="PS51885">
    <property type="entry name" value="NEPRILYSIN"/>
    <property type="match status" value="1"/>
</dbReference>
<evidence type="ECO:0000256" key="1">
    <source>
        <dbReference type="ARBA" id="ARBA00007357"/>
    </source>
</evidence>
<gene>
    <name evidence="3" type="ORF">B4U80_09346</name>
</gene>
<organism evidence="3 4">
    <name type="scientific">Leptotrombidium deliense</name>
    <dbReference type="NCBI Taxonomy" id="299467"/>
    <lineage>
        <taxon>Eukaryota</taxon>
        <taxon>Metazoa</taxon>
        <taxon>Ecdysozoa</taxon>
        <taxon>Arthropoda</taxon>
        <taxon>Chelicerata</taxon>
        <taxon>Arachnida</taxon>
        <taxon>Acari</taxon>
        <taxon>Acariformes</taxon>
        <taxon>Trombidiformes</taxon>
        <taxon>Prostigmata</taxon>
        <taxon>Anystina</taxon>
        <taxon>Parasitengona</taxon>
        <taxon>Trombiculoidea</taxon>
        <taxon>Trombiculidae</taxon>
        <taxon>Leptotrombidium</taxon>
    </lineage>
</organism>
<feature type="non-terminal residue" evidence="3">
    <location>
        <position position="116"/>
    </location>
</feature>
<dbReference type="InterPro" id="IPR000718">
    <property type="entry name" value="Peptidase_M13"/>
</dbReference>
<accession>A0A443RAJ0</accession>
<dbReference type="AlphaFoldDB" id="A0A443RAJ0"/>
<comment type="similarity">
    <text evidence="1">Belongs to the peptidase M13 family.</text>
</comment>
<dbReference type="GO" id="GO:0016485">
    <property type="term" value="P:protein processing"/>
    <property type="evidence" value="ECO:0007669"/>
    <property type="project" value="TreeGrafter"/>
</dbReference>
<dbReference type="PANTHER" id="PTHR11733">
    <property type="entry name" value="ZINC METALLOPROTEASE FAMILY M13 NEPRILYSIN-RELATED"/>
    <property type="match status" value="1"/>
</dbReference>
<dbReference type="Pfam" id="PF01431">
    <property type="entry name" value="Peptidase_M13"/>
    <property type="match status" value="1"/>
</dbReference>
<dbReference type="SUPFAM" id="SSF55486">
    <property type="entry name" value="Metalloproteases ('zincins'), catalytic domain"/>
    <property type="match status" value="1"/>
</dbReference>
<dbReference type="OrthoDB" id="6483425at2759"/>
<evidence type="ECO:0000259" key="2">
    <source>
        <dbReference type="Pfam" id="PF01431"/>
    </source>
</evidence>
<dbReference type="GO" id="GO:0005886">
    <property type="term" value="C:plasma membrane"/>
    <property type="evidence" value="ECO:0007669"/>
    <property type="project" value="TreeGrafter"/>
</dbReference>
<dbReference type="InterPro" id="IPR018497">
    <property type="entry name" value="Peptidase_M13_C"/>
</dbReference>
<feature type="domain" description="Peptidase M13 C-terminal" evidence="2">
    <location>
        <begin position="29"/>
        <end position="111"/>
    </location>
</feature>
<dbReference type="GO" id="GO:0004222">
    <property type="term" value="F:metalloendopeptidase activity"/>
    <property type="evidence" value="ECO:0007669"/>
    <property type="project" value="InterPro"/>
</dbReference>
<keyword evidence="4" id="KW-1185">Reference proteome</keyword>
<protein>
    <submittedName>
        <fullName evidence="3">Peptidase family M13-like protein</fullName>
    </submittedName>
</protein>
<dbReference type="InterPro" id="IPR024079">
    <property type="entry name" value="MetalloPept_cat_dom_sf"/>
</dbReference>
<dbReference type="STRING" id="299467.A0A443RAJ0"/>
<reference evidence="3 4" key="1">
    <citation type="journal article" date="2018" name="Gigascience">
        <title>Genomes of trombidid mites reveal novel predicted allergens and laterally-transferred genes associated with secondary metabolism.</title>
        <authorList>
            <person name="Dong X."/>
            <person name="Chaisiri K."/>
            <person name="Xia D."/>
            <person name="Armstrong S.D."/>
            <person name="Fang Y."/>
            <person name="Donnelly M.J."/>
            <person name="Kadowaki T."/>
            <person name="McGarry J.W."/>
            <person name="Darby A.C."/>
            <person name="Makepeace B.L."/>
        </authorList>
    </citation>
    <scope>NUCLEOTIDE SEQUENCE [LARGE SCALE GENOMIC DNA]</scope>
    <source>
        <strain evidence="3">UoL-UT</strain>
    </source>
</reference>
<dbReference type="PANTHER" id="PTHR11733:SF167">
    <property type="entry name" value="FI17812P1-RELATED"/>
    <property type="match status" value="1"/>
</dbReference>
<dbReference type="VEuPathDB" id="VectorBase:LDEU014051"/>
<sequence length="116" mass="13445">MSKWIKIDELRQLRETSDNLLTIINRPEILIGFLTPPNYYPGAPLAVNVAAIKSTIGHEVTHGFDTSGSKYDSKGIKRNWWDRKTLEEYKSKVDCFIKQYSEYVEPKTGMKVRHEL</sequence>